<dbReference type="GO" id="GO:0043022">
    <property type="term" value="F:ribosome binding"/>
    <property type="evidence" value="ECO:0007669"/>
    <property type="project" value="EnsemblFungi"/>
</dbReference>
<dbReference type="PANTHER" id="PTHR28250">
    <property type="entry name" value="CYTOCHROME B PRE-MRNA-PROCESSING PROTEIN 6"/>
    <property type="match status" value="1"/>
</dbReference>
<gene>
    <name evidence="1" type="ORF">PACTADRAFT_47605</name>
</gene>
<keyword evidence="2" id="KW-1185">Reference proteome</keyword>
<dbReference type="Pfam" id="PF20180">
    <property type="entry name" value="UQCC2_CBP6"/>
    <property type="match status" value="1"/>
</dbReference>
<reference evidence="2" key="1">
    <citation type="submission" date="2016-05" db="EMBL/GenBank/DDBJ databases">
        <title>Comparative genomics of biotechnologically important yeasts.</title>
        <authorList>
            <consortium name="DOE Joint Genome Institute"/>
            <person name="Riley R."/>
            <person name="Haridas S."/>
            <person name="Wolfe K.H."/>
            <person name="Lopes M.R."/>
            <person name="Hittinger C.T."/>
            <person name="Goker M."/>
            <person name="Salamov A."/>
            <person name="Wisecaver J."/>
            <person name="Long T.M."/>
            <person name="Aerts A.L."/>
            <person name="Barry K."/>
            <person name="Choi C."/>
            <person name="Clum A."/>
            <person name="Coughlan A.Y."/>
            <person name="Deshpande S."/>
            <person name="Douglass A.P."/>
            <person name="Hanson S.J."/>
            <person name="Klenk H.-P."/>
            <person name="Labutti K."/>
            <person name="Lapidus A."/>
            <person name="Lindquist E."/>
            <person name="Lipzen A."/>
            <person name="Meier-Kolthoff J.P."/>
            <person name="Ohm R.A."/>
            <person name="Otillar R.P."/>
            <person name="Pangilinan J."/>
            <person name="Peng Y."/>
            <person name="Rokas A."/>
            <person name="Rosa C.A."/>
            <person name="Scheuner C."/>
            <person name="Sibirny A.A."/>
            <person name="Slot J.C."/>
            <person name="Stielow J.B."/>
            <person name="Sun H."/>
            <person name="Kurtzman C.P."/>
            <person name="Blackwell M."/>
            <person name="Grigoriev I.V."/>
            <person name="Jeffries T.W."/>
        </authorList>
    </citation>
    <scope>NUCLEOTIDE SEQUENCE [LARGE SCALE GENOMIC DNA]</scope>
    <source>
        <strain evidence="2">NRRL Y-2460</strain>
    </source>
</reference>
<dbReference type="GO" id="GO:0005761">
    <property type="term" value="C:mitochondrial ribosome"/>
    <property type="evidence" value="ECO:0007669"/>
    <property type="project" value="EnsemblFungi"/>
</dbReference>
<protein>
    <submittedName>
        <fullName evidence="1">Uncharacterized protein</fullName>
    </submittedName>
</protein>
<dbReference type="OrthoDB" id="2107880at2759"/>
<dbReference type="Proteomes" id="UP000094236">
    <property type="component" value="Unassembled WGS sequence"/>
</dbReference>
<dbReference type="AlphaFoldDB" id="A0A1E4U166"/>
<accession>A0A1E4U166</accession>
<sequence length="150" mass="17089">MSVKEAAKNLVKLLEKIPGDRVPHYSSFKETQLQRFRIIAGLSSKTVPEKKKSLIDDLIGNKVFKDGKKNDGEAQIKAEAYTEKVLNQQSKAVNNLLNNKYLTLYKIDKKLLEPKSNPNYYKRLLKDLDKGGKEKESFIDALKTVLTGKY</sequence>
<evidence type="ECO:0000313" key="2">
    <source>
        <dbReference type="Proteomes" id="UP000094236"/>
    </source>
</evidence>
<organism evidence="1 2">
    <name type="scientific">Pachysolen tannophilus NRRL Y-2460</name>
    <dbReference type="NCBI Taxonomy" id="669874"/>
    <lineage>
        <taxon>Eukaryota</taxon>
        <taxon>Fungi</taxon>
        <taxon>Dikarya</taxon>
        <taxon>Ascomycota</taxon>
        <taxon>Saccharomycotina</taxon>
        <taxon>Pichiomycetes</taxon>
        <taxon>Pachysolenaceae</taxon>
        <taxon>Pachysolen</taxon>
    </lineage>
</organism>
<dbReference type="GO" id="GO:0061671">
    <property type="term" value="C:Cbp3p-Cbp6 complex"/>
    <property type="evidence" value="ECO:0007669"/>
    <property type="project" value="EnsemblFungi"/>
</dbReference>
<dbReference type="GO" id="GO:0070131">
    <property type="term" value="P:positive regulation of mitochondrial translation"/>
    <property type="evidence" value="ECO:0007669"/>
    <property type="project" value="EnsemblFungi"/>
</dbReference>
<dbReference type="GO" id="GO:0050821">
    <property type="term" value="P:protein stabilization"/>
    <property type="evidence" value="ECO:0007669"/>
    <property type="project" value="EnsemblFungi"/>
</dbReference>
<proteinExistence type="predicted"/>
<dbReference type="InterPro" id="IPR037653">
    <property type="entry name" value="Cbp6"/>
</dbReference>
<dbReference type="GO" id="GO:0034551">
    <property type="term" value="P:mitochondrial respiratory chain complex III assembly"/>
    <property type="evidence" value="ECO:0007669"/>
    <property type="project" value="EnsemblFungi"/>
</dbReference>
<dbReference type="PANTHER" id="PTHR28250:SF1">
    <property type="entry name" value="CYTOCHROME B PRE-MRNA-PROCESSING PROTEIN 6"/>
    <property type="match status" value="1"/>
</dbReference>
<dbReference type="EMBL" id="KV454011">
    <property type="protein sequence ID" value="ODV97746.1"/>
    <property type="molecule type" value="Genomic_DNA"/>
</dbReference>
<dbReference type="STRING" id="669874.A0A1E4U166"/>
<evidence type="ECO:0000313" key="1">
    <source>
        <dbReference type="EMBL" id="ODV97746.1"/>
    </source>
</evidence>
<name>A0A1E4U166_PACTA</name>